<proteinExistence type="predicted"/>
<accession>A0A3M2M3B0</accession>
<evidence type="ECO:0000313" key="2">
    <source>
        <dbReference type="Proteomes" id="UP000282674"/>
    </source>
</evidence>
<dbReference type="EMBL" id="RFFG01000026">
    <property type="protein sequence ID" value="RMI43293.1"/>
    <property type="molecule type" value="Genomic_DNA"/>
</dbReference>
<dbReference type="OrthoDB" id="10015533at2"/>
<keyword evidence="2" id="KW-1185">Reference proteome</keyword>
<comment type="caution">
    <text evidence="1">The sequence shown here is derived from an EMBL/GenBank/DDBJ whole genome shotgun (WGS) entry which is preliminary data.</text>
</comment>
<gene>
    <name evidence="1" type="ORF">EBO15_16560</name>
</gene>
<dbReference type="Proteomes" id="UP000282674">
    <property type="component" value="Unassembled WGS sequence"/>
</dbReference>
<dbReference type="RefSeq" id="WP_122195289.1">
    <property type="nucleotide sequence ID" value="NZ_JBHSKC010000012.1"/>
</dbReference>
<evidence type="ECO:0000313" key="1">
    <source>
        <dbReference type="EMBL" id="RMI43293.1"/>
    </source>
</evidence>
<dbReference type="AlphaFoldDB" id="A0A3M2M3B0"/>
<reference evidence="1 2" key="1">
    <citation type="submission" date="2018-10" db="EMBL/GenBank/DDBJ databases">
        <title>Isolation from soil.</title>
        <authorList>
            <person name="Hu J."/>
        </authorList>
    </citation>
    <scope>NUCLEOTIDE SEQUENCE [LARGE SCALE GENOMIC DNA]</scope>
    <source>
        <strain evidence="1 2">NEAU-Ht49</strain>
    </source>
</reference>
<sequence length="188" mass="20615">MPVWTHPGCGRPRIWTAQQADAARHARGLPTGGAAPAPYSPGPYGQADWFTFSRVRLGRAVHPLLVVQPGQPNAHGSAGHYADMLSMGLRPVDLHRGRVEDVEAWTVHMDRGRIARITRRGAGAWWVADAGTGIVDGQWRAVGRSRRVVVLLVLPPGWRHLAQLAHRPARQTIPDRLRPLAPTFPSTI</sequence>
<name>A0A3M2M3B0_9ACTN</name>
<organism evidence="1 2">
    <name type="scientific">Actinomadura harenae</name>
    <dbReference type="NCBI Taxonomy" id="2483351"/>
    <lineage>
        <taxon>Bacteria</taxon>
        <taxon>Bacillati</taxon>
        <taxon>Actinomycetota</taxon>
        <taxon>Actinomycetes</taxon>
        <taxon>Streptosporangiales</taxon>
        <taxon>Thermomonosporaceae</taxon>
        <taxon>Actinomadura</taxon>
    </lineage>
</organism>
<protein>
    <submittedName>
        <fullName evidence="1">Uncharacterized protein</fullName>
    </submittedName>
</protein>